<feature type="active site" description="Proton donor" evidence="9">
    <location>
        <position position="123"/>
    </location>
</feature>
<evidence type="ECO:0000256" key="8">
    <source>
        <dbReference type="PROSITE-ProRule" id="PRU10056"/>
    </source>
</evidence>
<evidence type="ECO:0000256" key="5">
    <source>
        <dbReference type="ARBA" id="ARBA00023277"/>
    </source>
</evidence>
<dbReference type="PANTHER" id="PTHR34876:SF4">
    <property type="entry name" value="1,4-BETA-D-GLUCAN CELLOBIOHYDROLASE C-RELATED"/>
    <property type="match status" value="1"/>
</dbReference>
<sequence length="294" mass="31763">MQGKRYKKLHVDAQGSAVIAVRQAKAQGRTSVAKQLSHISKTPQARWFGDWNSVATVKSDVAAYIRAANKAKARPTMVLYAIPGRDCGQYSAGGFDAKTYKKWINKVAAGIKGAKPLIVLEPDSLALDCGGKTRNSLLKYATKKLTKAGAWVYLDGGHSNWRTPKAMATRLKAAGISHARGFATNVSNFNSTSAEKRYAKKVSAALRQQKVTTAHRHYIVDTSRNGKGPKSGEWCNPSGRGLGKKPKLYTGSGALDGLLWIKRPGESDGTCNGGPSAGQWWESYALTLVKNRAK</sequence>
<dbReference type="SUPFAM" id="SSF51989">
    <property type="entry name" value="Glycosyl hydrolases family 6, cellulases"/>
    <property type="match status" value="1"/>
</dbReference>
<gene>
    <name evidence="11" type="ORF">ACFSYH_05835</name>
</gene>
<evidence type="ECO:0000256" key="10">
    <source>
        <dbReference type="RuleBase" id="RU361186"/>
    </source>
</evidence>
<dbReference type="InterPro" id="IPR036434">
    <property type="entry name" value="Beta_cellobiohydrolase_sf"/>
</dbReference>
<dbReference type="Gene3D" id="3.20.20.40">
    <property type="entry name" value="1, 4-beta cellobiohydrolase"/>
    <property type="match status" value="1"/>
</dbReference>
<keyword evidence="3 10" id="KW-0136">Cellulose degradation</keyword>
<dbReference type="PANTHER" id="PTHR34876">
    <property type="match status" value="1"/>
</dbReference>
<proteinExistence type="inferred from homology"/>
<dbReference type="GO" id="GO:0016787">
    <property type="term" value="F:hydrolase activity"/>
    <property type="evidence" value="ECO:0007669"/>
    <property type="project" value="UniProtKB-KW"/>
</dbReference>
<comment type="caution">
    <text evidence="11">The sequence shown here is derived from an EMBL/GenBank/DDBJ whole genome shotgun (WGS) entry which is preliminary data.</text>
</comment>
<organism evidence="11 12">
    <name type="scientific">Populibacterium corticicola</name>
    <dbReference type="NCBI Taxonomy" id="1812826"/>
    <lineage>
        <taxon>Bacteria</taxon>
        <taxon>Bacillati</taxon>
        <taxon>Actinomycetota</taxon>
        <taxon>Actinomycetes</taxon>
        <taxon>Micrococcales</taxon>
        <taxon>Jonesiaceae</taxon>
        <taxon>Populibacterium</taxon>
    </lineage>
</organism>
<keyword evidence="12" id="KW-1185">Reference proteome</keyword>
<evidence type="ECO:0000256" key="4">
    <source>
        <dbReference type="ARBA" id="ARBA00023157"/>
    </source>
</evidence>
<evidence type="ECO:0000256" key="2">
    <source>
        <dbReference type="ARBA" id="ARBA00022801"/>
    </source>
</evidence>
<dbReference type="Proteomes" id="UP001597391">
    <property type="component" value="Unassembled WGS sequence"/>
</dbReference>
<feature type="active site" evidence="8">
    <location>
        <position position="86"/>
    </location>
</feature>
<protein>
    <recommendedName>
        <fullName evidence="10">Glucanase</fullName>
        <ecNumber evidence="10">3.2.1.-</ecNumber>
    </recommendedName>
</protein>
<evidence type="ECO:0000256" key="6">
    <source>
        <dbReference type="ARBA" id="ARBA00023295"/>
    </source>
</evidence>
<dbReference type="InterPro" id="IPR016288">
    <property type="entry name" value="Beta_cellobiohydrolase"/>
</dbReference>
<dbReference type="PIRSF" id="PIRSF001100">
    <property type="entry name" value="Beta_cellobiohydrolase"/>
    <property type="match status" value="1"/>
</dbReference>
<dbReference type="PRINTS" id="PR00733">
    <property type="entry name" value="GLHYDRLASE6"/>
</dbReference>
<reference evidence="12" key="1">
    <citation type="journal article" date="2019" name="Int. J. Syst. Evol. Microbiol.">
        <title>The Global Catalogue of Microorganisms (GCM) 10K type strain sequencing project: providing services to taxonomists for standard genome sequencing and annotation.</title>
        <authorList>
            <consortium name="The Broad Institute Genomics Platform"/>
            <consortium name="The Broad Institute Genome Sequencing Center for Infectious Disease"/>
            <person name="Wu L."/>
            <person name="Ma J."/>
        </authorList>
    </citation>
    <scope>NUCLEOTIDE SEQUENCE [LARGE SCALE GENOMIC DNA]</scope>
    <source>
        <strain evidence="12">KCTC 33576</strain>
    </source>
</reference>
<dbReference type="Pfam" id="PF01341">
    <property type="entry name" value="Glyco_hydro_6"/>
    <property type="match status" value="1"/>
</dbReference>
<evidence type="ECO:0000256" key="7">
    <source>
        <dbReference type="ARBA" id="ARBA00023326"/>
    </source>
</evidence>
<keyword evidence="1" id="KW-0732">Signal</keyword>
<evidence type="ECO:0000313" key="11">
    <source>
        <dbReference type="EMBL" id="MFD2840088.1"/>
    </source>
</evidence>
<keyword evidence="7 10" id="KW-0624">Polysaccharide degradation</keyword>
<keyword evidence="5 10" id="KW-0119">Carbohydrate metabolism</keyword>
<evidence type="ECO:0000313" key="12">
    <source>
        <dbReference type="Proteomes" id="UP001597391"/>
    </source>
</evidence>
<keyword evidence="4" id="KW-1015">Disulfide bond</keyword>
<dbReference type="PROSITE" id="PS00655">
    <property type="entry name" value="GLYCOSYL_HYDROL_F6_1"/>
    <property type="match status" value="1"/>
</dbReference>
<evidence type="ECO:0000256" key="1">
    <source>
        <dbReference type="ARBA" id="ARBA00022729"/>
    </source>
</evidence>
<evidence type="ECO:0000256" key="3">
    <source>
        <dbReference type="ARBA" id="ARBA00023001"/>
    </source>
</evidence>
<dbReference type="InterPro" id="IPR001524">
    <property type="entry name" value="Glyco_hydro_6_CS"/>
</dbReference>
<keyword evidence="6 10" id="KW-0326">Glycosidase</keyword>
<dbReference type="EMBL" id="JBHUOP010000002">
    <property type="protein sequence ID" value="MFD2840088.1"/>
    <property type="molecule type" value="Genomic_DNA"/>
</dbReference>
<dbReference type="EC" id="3.2.1.-" evidence="10"/>
<dbReference type="PROSITE" id="PS00656">
    <property type="entry name" value="GLYCOSYL_HYDROL_F6_2"/>
    <property type="match status" value="1"/>
</dbReference>
<name>A0ABW5XGX9_9MICO</name>
<evidence type="ECO:0000256" key="9">
    <source>
        <dbReference type="PROSITE-ProRule" id="PRU10057"/>
    </source>
</evidence>
<accession>A0ABW5XGX9</accession>
<keyword evidence="2 10" id="KW-0378">Hydrolase</keyword>
<comment type="similarity">
    <text evidence="10">Belongs to the glycosyl hydrolase family 6.</text>
</comment>